<keyword evidence="1" id="KW-1134">Transmembrane beta strand</keyword>
<dbReference type="RefSeq" id="WP_003000458.1">
    <property type="nucleotide sequence ID" value="NZ_GL379774.1"/>
</dbReference>
<feature type="transmembrane region" description="Helical" evidence="2">
    <location>
        <begin position="127"/>
        <end position="146"/>
    </location>
</feature>
<keyword evidence="1 2" id="KW-0472">Membrane</keyword>
<dbReference type="OrthoDB" id="649093at2"/>
<comment type="caution">
    <text evidence="5">The sequence shown here is derived from an EMBL/GenBank/DDBJ whole genome shotgun (WGS) entry which is preliminary data.</text>
</comment>
<protein>
    <submittedName>
        <fullName evidence="5">Peptidase, M56 family</fullName>
    </submittedName>
</protein>
<evidence type="ECO:0000313" key="5">
    <source>
        <dbReference type="EMBL" id="EFK58942.1"/>
    </source>
</evidence>
<dbReference type="CDD" id="cd07341">
    <property type="entry name" value="M56_BlaR1_MecR1_like"/>
    <property type="match status" value="1"/>
</dbReference>
<name>D7VJ89_SPHSI</name>
<feature type="transmembrane region" description="Helical" evidence="2">
    <location>
        <begin position="33"/>
        <end position="52"/>
    </location>
</feature>
<dbReference type="PANTHER" id="PTHR34978:SF3">
    <property type="entry name" value="SLR0241 PROTEIN"/>
    <property type="match status" value="1"/>
</dbReference>
<evidence type="ECO:0000256" key="2">
    <source>
        <dbReference type="SAM" id="Phobius"/>
    </source>
</evidence>
<feature type="domain" description="Peptidase M56" evidence="3">
    <location>
        <begin position="142"/>
        <end position="252"/>
    </location>
</feature>
<feature type="transmembrane region" description="Helical" evidence="2">
    <location>
        <begin position="262"/>
        <end position="281"/>
    </location>
</feature>
<dbReference type="Pfam" id="PF07715">
    <property type="entry name" value="Plug"/>
    <property type="match status" value="2"/>
</dbReference>
<sequence>MENLLYYSIQINLLLIIVYVSYIGLLKNLTFYALNRVYFLTGIIFSFSYPFLDIKSWFSKPIIAIGDYITILPQMTESTVKELSLNDIIIAVLVAGASMLLIRFLVQLASLLRIHMYSRPAQWRTFIFRNVWIPIVPFSFLNKIYVNKSLHEDLELADIFHHEEIHVKGKHSFDILLSELTLILCWYNPFVWLMRKAIRQNLEFLTDQQVLNNGADRMTYQYSLLHVTKQGAAIGISNQFNFKTLKRRIMMMNKKRSSKLQLSKYAFLLPVFIFAGAALTVNQAEARIEKIVSVTKATALDVSLPALKQDTIKVMKIGTGNTVREKVIINKKDTTINKIIIRSASSGKQPMYMVNGKEITKEDVDNIRPDDITTINVLKDASATSLYGAKGENGVVMITLKNGNSGVISTGNASTFKKDSVDKFVRGKVTGATILKRSDNQAGGASQLHIRGLKEGKDPLVIIDNEIQEGSKSLKNLDPNSIESIEILKDAAATVLHGNKGENGVIKITTKKRQIEEETEKK</sequence>
<dbReference type="PANTHER" id="PTHR34978">
    <property type="entry name" value="POSSIBLE SENSOR-TRANSDUCER PROTEIN BLAR"/>
    <property type="match status" value="1"/>
</dbReference>
<feature type="domain" description="TonB-dependent receptor plug" evidence="4">
    <location>
        <begin position="329"/>
        <end position="395"/>
    </location>
</feature>
<dbReference type="GeneID" id="95428229"/>
<dbReference type="Proteomes" id="UP000006258">
    <property type="component" value="Unassembled WGS sequence"/>
</dbReference>
<dbReference type="STRING" id="525373.HMPREF0766_11058"/>
<dbReference type="eggNOG" id="COG4219">
    <property type="taxonomic scope" value="Bacteria"/>
</dbReference>
<feature type="transmembrane region" description="Helical" evidence="2">
    <location>
        <begin position="88"/>
        <end position="106"/>
    </location>
</feature>
<dbReference type="GO" id="GO:0009279">
    <property type="term" value="C:cell outer membrane"/>
    <property type="evidence" value="ECO:0007669"/>
    <property type="project" value="UniProtKB-SubCell"/>
</dbReference>
<keyword evidence="1" id="KW-0813">Transport</keyword>
<dbReference type="SUPFAM" id="SSF56935">
    <property type="entry name" value="Porins"/>
    <property type="match status" value="2"/>
</dbReference>
<evidence type="ECO:0000259" key="3">
    <source>
        <dbReference type="Pfam" id="PF05569"/>
    </source>
</evidence>
<keyword evidence="1" id="KW-0998">Cell outer membrane</keyword>
<comment type="subcellular location">
    <subcellularLocation>
        <location evidence="1">Cell outer membrane</location>
        <topology evidence="1">Multi-pass membrane protein</topology>
    </subcellularLocation>
</comment>
<dbReference type="EMBL" id="ACHA02000004">
    <property type="protein sequence ID" value="EFK58942.1"/>
    <property type="molecule type" value="Genomic_DNA"/>
</dbReference>
<dbReference type="InterPro" id="IPR023997">
    <property type="entry name" value="TonB-dep_OMP_SusC/RagA_CS"/>
</dbReference>
<dbReference type="eggNOG" id="COG1629">
    <property type="taxonomic scope" value="Bacteria"/>
</dbReference>
<dbReference type="Pfam" id="PF05569">
    <property type="entry name" value="Peptidase_M56"/>
    <property type="match status" value="1"/>
</dbReference>
<evidence type="ECO:0000313" key="6">
    <source>
        <dbReference type="Proteomes" id="UP000006258"/>
    </source>
</evidence>
<feature type="transmembrane region" description="Helical" evidence="2">
    <location>
        <begin position="175"/>
        <end position="194"/>
    </location>
</feature>
<dbReference type="NCBIfam" id="TIGR04057">
    <property type="entry name" value="SusC_RagA_signa"/>
    <property type="match status" value="1"/>
</dbReference>
<dbReference type="AlphaFoldDB" id="D7VJ89"/>
<organism evidence="5 6">
    <name type="scientific">Sphingobacterium spiritivorum ATCC 33861</name>
    <dbReference type="NCBI Taxonomy" id="525373"/>
    <lineage>
        <taxon>Bacteria</taxon>
        <taxon>Pseudomonadati</taxon>
        <taxon>Bacteroidota</taxon>
        <taxon>Sphingobacteriia</taxon>
        <taxon>Sphingobacteriales</taxon>
        <taxon>Sphingobacteriaceae</taxon>
        <taxon>Sphingobacterium</taxon>
    </lineage>
</organism>
<keyword evidence="1 2" id="KW-0812">Transmembrane</keyword>
<feature type="domain" description="TonB-dependent receptor plug" evidence="4">
    <location>
        <begin position="414"/>
        <end position="505"/>
    </location>
</feature>
<dbReference type="HOGENOM" id="CLU_013798_1_1_10"/>
<dbReference type="InterPro" id="IPR008756">
    <property type="entry name" value="Peptidase_M56"/>
</dbReference>
<gene>
    <name evidence="5" type="primary">tonB3</name>
    <name evidence="5" type="ORF">HMPREF0766_11058</name>
</gene>
<dbReference type="InterPro" id="IPR037066">
    <property type="entry name" value="Plug_dom_sf"/>
</dbReference>
<proteinExistence type="inferred from homology"/>
<accession>D7VJ89</accession>
<dbReference type="PROSITE" id="PS52016">
    <property type="entry name" value="TONB_DEPENDENT_REC_3"/>
    <property type="match status" value="1"/>
</dbReference>
<dbReference type="Gene3D" id="2.170.130.10">
    <property type="entry name" value="TonB-dependent receptor, plug domain"/>
    <property type="match status" value="2"/>
</dbReference>
<dbReference type="InterPro" id="IPR052173">
    <property type="entry name" value="Beta-lactam_resp_regulator"/>
</dbReference>
<dbReference type="InterPro" id="IPR012910">
    <property type="entry name" value="Plug_dom"/>
</dbReference>
<evidence type="ECO:0000256" key="1">
    <source>
        <dbReference type="PROSITE-ProRule" id="PRU01360"/>
    </source>
</evidence>
<comment type="similarity">
    <text evidence="1">Belongs to the TonB-dependent receptor family.</text>
</comment>
<feature type="transmembrane region" description="Helical" evidence="2">
    <location>
        <begin position="6"/>
        <end position="26"/>
    </location>
</feature>
<keyword evidence="2" id="KW-1133">Transmembrane helix</keyword>
<reference evidence="5" key="1">
    <citation type="submission" date="2010-07" db="EMBL/GenBank/DDBJ databases">
        <authorList>
            <person name="Muzny D."/>
            <person name="Qin X."/>
            <person name="Buhay C."/>
            <person name="Dugan-Rocha S."/>
            <person name="Ding Y."/>
            <person name="Chen G."/>
            <person name="Hawes A."/>
            <person name="Holder M."/>
            <person name="Jhangiani S."/>
            <person name="Johnson A."/>
            <person name="Khan Z."/>
            <person name="Li Z."/>
            <person name="Liu W."/>
            <person name="Liu X."/>
            <person name="Perez L."/>
            <person name="Shen H."/>
            <person name="Wang Q."/>
            <person name="Watt J."/>
            <person name="Xi L."/>
            <person name="Xin Y."/>
            <person name="Zhou J."/>
            <person name="Deng J."/>
            <person name="Jiang H."/>
            <person name="Liu Y."/>
            <person name="Qu J."/>
            <person name="Song X.-Z."/>
            <person name="Zhang L."/>
            <person name="Villasana D."/>
            <person name="Johnson A."/>
            <person name="Liu J."/>
            <person name="Liyanage D."/>
            <person name="Lorensuhewa L."/>
            <person name="Robinson T."/>
            <person name="Song A."/>
            <person name="Song B.-B."/>
            <person name="Dinh H."/>
            <person name="Thornton R."/>
            <person name="Coyle M."/>
            <person name="Francisco L."/>
            <person name="Jackson L."/>
            <person name="Javaid M."/>
            <person name="Korchina V."/>
            <person name="Kovar C."/>
            <person name="Mata R."/>
            <person name="Mathew T."/>
            <person name="Ngo R."/>
            <person name="Nguyen L."/>
            <person name="Nguyen N."/>
            <person name="Okwuonu G."/>
            <person name="Ongeri F."/>
            <person name="Pham C."/>
            <person name="Simmons D."/>
            <person name="Wilczek-Boney K."/>
            <person name="Hale W."/>
            <person name="Jakkamsetti A."/>
            <person name="Pham P."/>
            <person name="Ruth R."/>
            <person name="San Lucas F."/>
            <person name="Warren J."/>
            <person name="Zhang J."/>
            <person name="Zhao Z."/>
            <person name="Zhou C."/>
            <person name="Zhu D."/>
            <person name="Lee S."/>
            <person name="Bess C."/>
            <person name="Blankenburg K."/>
            <person name="Forbes L."/>
            <person name="Fu Q."/>
            <person name="Gubbala S."/>
            <person name="Hirani K."/>
            <person name="Jayaseelan J.C."/>
            <person name="Lara F."/>
            <person name="Munidasa M."/>
            <person name="Palculict T."/>
            <person name="Patil S."/>
            <person name="Pu L.-L."/>
            <person name="Saada N."/>
            <person name="Tang L."/>
            <person name="Weissenberger G."/>
            <person name="Zhu Y."/>
            <person name="Hemphill L."/>
            <person name="Shang Y."/>
            <person name="Youmans B."/>
            <person name="Ayvaz T."/>
            <person name="Ross M."/>
            <person name="Santibanez J."/>
            <person name="Aqrawi P."/>
            <person name="Gross S."/>
            <person name="Joshi V."/>
            <person name="Fowler G."/>
            <person name="Nazareth L."/>
            <person name="Reid J."/>
            <person name="Worley K."/>
            <person name="Petrosino J."/>
            <person name="Highlander S."/>
            <person name="Gibbs R."/>
        </authorList>
    </citation>
    <scope>NUCLEOTIDE SEQUENCE [LARGE SCALE GENOMIC DNA]</scope>
    <source>
        <strain evidence="5">ATCC 33861</strain>
    </source>
</reference>
<keyword evidence="6" id="KW-1185">Reference proteome</keyword>
<dbReference type="InterPro" id="IPR039426">
    <property type="entry name" value="TonB-dep_rcpt-like"/>
</dbReference>
<evidence type="ECO:0000259" key="4">
    <source>
        <dbReference type="Pfam" id="PF07715"/>
    </source>
</evidence>